<sequence length="525" mass="56724">MLFVGGLIMATAIEYWNLHKRVALLVLMAVGAEPRWLMLGMMLATWFLSMWISNTATTAMMIPIAEAVLVQLKGTSKASQQKVNGDLGNYELKIVSGSNGTITEKADPETGSSSQMVKPPSVPADQENEDGGDEDDPAWVNMGKALSLCICYASSAGGIACLTGTGPNLILKGLTDNLYTAHNLHNPVTFGLWMAFGLPLSLLMLVLSWAWLIIAFFRCRGVSSCCAGNKQDADQAKRIKEVIRKEYASLGPFVCGQVMVIILFLSLVTLWITRDLGGVTGWGKVFNPPVKDGAAAILIAVLLFAVPSTLPCLKSYSDPAHPEKWGKKQGSDITKQHTIRFGPIEIRPLLTWKVASQKLPWHLFLLMGGGYALSKGCEKSGLSSWVGHQLEFFTEWNKWPILFVICSIASLATEVTSNSAMATLLLPIMSELAMNTGVHPLYYMLPTAMATSFAFMLPVATPPNAIVLAYGRVSIADMVKTGIVMNILAVPCLVAVTGTLGDLLFDFGNIPAEFLKNNTTVLASI</sequence>
<evidence type="ECO:0000256" key="5">
    <source>
        <dbReference type="ARBA" id="ARBA00022989"/>
    </source>
</evidence>
<evidence type="ECO:0000256" key="8">
    <source>
        <dbReference type="SAM" id="Phobius"/>
    </source>
</evidence>
<proteinExistence type="inferred from homology"/>
<feature type="transmembrane region" description="Helical" evidence="8">
    <location>
        <begin position="483"/>
        <end position="505"/>
    </location>
</feature>
<evidence type="ECO:0000313" key="9">
    <source>
        <dbReference type="EMBL" id="CAL1537339.1"/>
    </source>
</evidence>
<feature type="transmembrane region" description="Helical" evidence="8">
    <location>
        <begin position="247"/>
        <end position="273"/>
    </location>
</feature>
<comment type="caution">
    <text evidence="9">The sequence shown here is derived from an EMBL/GenBank/DDBJ whole genome shotgun (WGS) entry which is preliminary data.</text>
</comment>
<comment type="similarity">
    <text evidence="2">Belongs to the SLC13A/DASS transporter (TC 2.A.47) family. NADC subfamily.</text>
</comment>
<feature type="transmembrane region" description="Helical" evidence="8">
    <location>
        <begin position="401"/>
        <end position="428"/>
    </location>
</feature>
<comment type="subcellular location">
    <subcellularLocation>
        <location evidence="1">Membrane</location>
        <topology evidence="1">Multi-pass membrane protein</topology>
    </subcellularLocation>
</comment>
<feature type="transmembrane region" description="Helical" evidence="8">
    <location>
        <begin position="36"/>
        <end position="53"/>
    </location>
</feature>
<accession>A0AAV2HTN3</accession>
<gene>
    <name evidence="9" type="ORF">GSLYS_00011252001</name>
</gene>
<keyword evidence="6 8" id="KW-0472">Membrane</keyword>
<reference evidence="9 10" key="1">
    <citation type="submission" date="2024-04" db="EMBL/GenBank/DDBJ databases">
        <authorList>
            <consortium name="Genoscope - CEA"/>
            <person name="William W."/>
        </authorList>
    </citation>
    <scope>NUCLEOTIDE SEQUENCE [LARGE SCALE GENOMIC DNA]</scope>
</reference>
<dbReference type="PANTHER" id="PTHR10283">
    <property type="entry name" value="SOLUTE CARRIER FAMILY 13 MEMBER"/>
    <property type="match status" value="1"/>
</dbReference>
<keyword evidence="4 8" id="KW-0812">Transmembrane</keyword>
<feature type="compositionally biased region" description="Acidic residues" evidence="7">
    <location>
        <begin position="126"/>
        <end position="136"/>
    </location>
</feature>
<dbReference type="InterPro" id="IPR031312">
    <property type="entry name" value="Na/sul_symport_CS"/>
</dbReference>
<evidence type="ECO:0000313" key="10">
    <source>
        <dbReference type="Proteomes" id="UP001497497"/>
    </source>
</evidence>
<dbReference type="PROSITE" id="PS01271">
    <property type="entry name" value="NA_SULFATE"/>
    <property type="match status" value="1"/>
</dbReference>
<dbReference type="InterPro" id="IPR001898">
    <property type="entry name" value="SLC13A/DASS"/>
</dbReference>
<keyword evidence="3" id="KW-0813">Transport</keyword>
<dbReference type="GO" id="GO:0005886">
    <property type="term" value="C:plasma membrane"/>
    <property type="evidence" value="ECO:0007669"/>
    <property type="project" value="TreeGrafter"/>
</dbReference>
<feature type="region of interest" description="Disordered" evidence="7">
    <location>
        <begin position="101"/>
        <end position="136"/>
    </location>
</feature>
<evidence type="ECO:0000256" key="6">
    <source>
        <dbReference type="ARBA" id="ARBA00023136"/>
    </source>
</evidence>
<evidence type="ECO:0000256" key="4">
    <source>
        <dbReference type="ARBA" id="ARBA00022692"/>
    </source>
</evidence>
<dbReference type="Proteomes" id="UP001497497">
    <property type="component" value="Unassembled WGS sequence"/>
</dbReference>
<protein>
    <recommendedName>
        <fullName evidence="11">Solute carrier family 13 member 5</fullName>
    </recommendedName>
</protein>
<evidence type="ECO:0000256" key="2">
    <source>
        <dbReference type="ARBA" id="ARBA00006772"/>
    </source>
</evidence>
<dbReference type="GO" id="GO:0022857">
    <property type="term" value="F:transmembrane transporter activity"/>
    <property type="evidence" value="ECO:0007669"/>
    <property type="project" value="InterPro"/>
</dbReference>
<dbReference type="PANTHER" id="PTHR10283:SF135">
    <property type="entry name" value="SOLUTE CARRIER FAMILY 13 MEMBER 5"/>
    <property type="match status" value="1"/>
</dbReference>
<dbReference type="Pfam" id="PF00939">
    <property type="entry name" value="Na_sulph_symp"/>
    <property type="match status" value="1"/>
</dbReference>
<evidence type="ECO:0000256" key="7">
    <source>
        <dbReference type="SAM" id="MobiDB-lite"/>
    </source>
</evidence>
<feature type="transmembrane region" description="Helical" evidence="8">
    <location>
        <begin position="293"/>
        <end position="313"/>
    </location>
</feature>
<dbReference type="EMBL" id="CAXITT010000258">
    <property type="protein sequence ID" value="CAL1537339.1"/>
    <property type="molecule type" value="Genomic_DNA"/>
</dbReference>
<evidence type="ECO:0000256" key="3">
    <source>
        <dbReference type="ARBA" id="ARBA00022448"/>
    </source>
</evidence>
<keyword evidence="5 8" id="KW-1133">Transmembrane helix</keyword>
<evidence type="ECO:0008006" key="11">
    <source>
        <dbReference type="Google" id="ProtNLM"/>
    </source>
</evidence>
<feature type="transmembrane region" description="Helical" evidence="8">
    <location>
        <begin position="190"/>
        <end position="214"/>
    </location>
</feature>
<feature type="transmembrane region" description="Helical" evidence="8">
    <location>
        <begin position="145"/>
        <end position="170"/>
    </location>
</feature>
<organism evidence="9 10">
    <name type="scientific">Lymnaea stagnalis</name>
    <name type="common">Great pond snail</name>
    <name type="synonym">Helix stagnalis</name>
    <dbReference type="NCBI Taxonomy" id="6523"/>
    <lineage>
        <taxon>Eukaryota</taxon>
        <taxon>Metazoa</taxon>
        <taxon>Spiralia</taxon>
        <taxon>Lophotrochozoa</taxon>
        <taxon>Mollusca</taxon>
        <taxon>Gastropoda</taxon>
        <taxon>Heterobranchia</taxon>
        <taxon>Euthyneura</taxon>
        <taxon>Panpulmonata</taxon>
        <taxon>Hygrophila</taxon>
        <taxon>Lymnaeoidea</taxon>
        <taxon>Lymnaeidae</taxon>
        <taxon>Lymnaea</taxon>
    </lineage>
</organism>
<keyword evidence="10" id="KW-1185">Reference proteome</keyword>
<feature type="transmembrane region" description="Helical" evidence="8">
    <location>
        <begin position="448"/>
        <end position="471"/>
    </location>
</feature>
<dbReference type="AlphaFoldDB" id="A0AAV2HTN3"/>
<name>A0AAV2HTN3_LYMST</name>
<evidence type="ECO:0000256" key="1">
    <source>
        <dbReference type="ARBA" id="ARBA00004141"/>
    </source>
</evidence>